<dbReference type="GO" id="GO:0006897">
    <property type="term" value="P:endocytosis"/>
    <property type="evidence" value="ECO:0007669"/>
    <property type="project" value="TreeGrafter"/>
</dbReference>
<dbReference type="STRING" id="363999.A0A439CTU8"/>
<evidence type="ECO:0000313" key="6">
    <source>
        <dbReference type="EMBL" id="RWA05577.1"/>
    </source>
</evidence>
<dbReference type="InterPro" id="IPR030381">
    <property type="entry name" value="G_DYNAMIN_dom"/>
</dbReference>
<dbReference type="PANTHER" id="PTHR11566">
    <property type="entry name" value="DYNAMIN"/>
    <property type="match status" value="1"/>
</dbReference>
<feature type="region of interest" description="Disordered" evidence="3">
    <location>
        <begin position="739"/>
        <end position="777"/>
    </location>
</feature>
<dbReference type="SMART" id="SM00053">
    <property type="entry name" value="DYNc"/>
    <property type="match status" value="1"/>
</dbReference>
<evidence type="ECO:0000259" key="5">
    <source>
        <dbReference type="PROSITE" id="PS51718"/>
    </source>
</evidence>
<feature type="domain" description="Dynamin-type G" evidence="5">
    <location>
        <begin position="36"/>
        <end position="322"/>
    </location>
</feature>
<evidence type="ECO:0000256" key="3">
    <source>
        <dbReference type="SAM" id="MobiDB-lite"/>
    </source>
</evidence>
<comment type="caution">
    <text evidence="6">The sequence shown here is derived from an EMBL/GenBank/DDBJ whole genome shotgun (WGS) entry which is preliminary data.</text>
</comment>
<gene>
    <name evidence="6" type="ORF">EKO27_g9523</name>
</gene>
<name>A0A439CTU8_9PEZI</name>
<accession>A0A439CTU8</accession>
<dbReference type="GO" id="GO:0016559">
    <property type="term" value="P:peroxisome fission"/>
    <property type="evidence" value="ECO:0007669"/>
    <property type="project" value="TreeGrafter"/>
</dbReference>
<dbReference type="InterPro" id="IPR001401">
    <property type="entry name" value="Dynamin_GTPase"/>
</dbReference>
<feature type="domain" description="GED" evidence="4">
    <location>
        <begin position="610"/>
        <end position="701"/>
    </location>
</feature>
<dbReference type="FunFam" id="3.40.50.300:FF:001425">
    <property type="entry name" value="Dynamin GTPase, putative"/>
    <property type="match status" value="1"/>
</dbReference>
<dbReference type="GO" id="GO:0000266">
    <property type="term" value="P:mitochondrial fission"/>
    <property type="evidence" value="ECO:0007669"/>
    <property type="project" value="TreeGrafter"/>
</dbReference>
<dbReference type="GO" id="GO:0005874">
    <property type="term" value="C:microtubule"/>
    <property type="evidence" value="ECO:0007669"/>
    <property type="project" value="TreeGrafter"/>
</dbReference>
<dbReference type="PANTHER" id="PTHR11566:SF21">
    <property type="entry name" value="DYNAMIN RELATED PROTEIN 1, ISOFORM A"/>
    <property type="match status" value="1"/>
</dbReference>
<dbReference type="PROSITE" id="PS51718">
    <property type="entry name" value="G_DYNAMIN_2"/>
    <property type="match status" value="1"/>
</dbReference>
<dbReference type="InterPro" id="IPR022812">
    <property type="entry name" value="Dynamin"/>
</dbReference>
<feature type="compositionally biased region" description="Basic residues" evidence="3">
    <location>
        <begin position="759"/>
        <end position="772"/>
    </location>
</feature>
<organism evidence="6 7">
    <name type="scientific">Xylaria grammica</name>
    <dbReference type="NCBI Taxonomy" id="363999"/>
    <lineage>
        <taxon>Eukaryota</taxon>
        <taxon>Fungi</taxon>
        <taxon>Dikarya</taxon>
        <taxon>Ascomycota</taxon>
        <taxon>Pezizomycotina</taxon>
        <taxon>Sordariomycetes</taxon>
        <taxon>Xylariomycetidae</taxon>
        <taxon>Xylariales</taxon>
        <taxon>Xylariaceae</taxon>
        <taxon>Xylaria</taxon>
    </lineage>
</organism>
<dbReference type="GO" id="GO:0008017">
    <property type="term" value="F:microtubule binding"/>
    <property type="evidence" value="ECO:0007669"/>
    <property type="project" value="TreeGrafter"/>
</dbReference>
<dbReference type="CDD" id="cd08771">
    <property type="entry name" value="DLP_1"/>
    <property type="match status" value="1"/>
</dbReference>
<dbReference type="PRINTS" id="PR00195">
    <property type="entry name" value="DYNAMIN"/>
</dbReference>
<dbReference type="Pfam" id="PF01031">
    <property type="entry name" value="Dynamin_M"/>
    <property type="match status" value="1"/>
</dbReference>
<dbReference type="GO" id="GO:0003924">
    <property type="term" value="F:GTPase activity"/>
    <property type="evidence" value="ECO:0007669"/>
    <property type="project" value="InterPro"/>
</dbReference>
<dbReference type="InterPro" id="IPR000375">
    <property type="entry name" value="Dynamin_stalk"/>
</dbReference>
<reference evidence="6 7" key="1">
    <citation type="submission" date="2018-12" db="EMBL/GenBank/DDBJ databases">
        <title>Draft genome sequence of Xylaria grammica IHI A82.</title>
        <authorList>
            <person name="Buettner E."/>
            <person name="Kellner H."/>
        </authorList>
    </citation>
    <scope>NUCLEOTIDE SEQUENCE [LARGE SCALE GENOMIC DNA]</scope>
    <source>
        <strain evidence="6 7">IHI A82</strain>
    </source>
</reference>
<keyword evidence="7" id="KW-1185">Reference proteome</keyword>
<dbReference type="SUPFAM" id="SSF52540">
    <property type="entry name" value="P-loop containing nucleoside triphosphate hydrolases"/>
    <property type="match status" value="1"/>
</dbReference>
<sequence length="802" mass="89455">MVVSFNTEVLNGLCSDDQLELLDAVDQLRLQGIDHYISLPQIIVCGDQSSGKSSVLEAISGVPFPVKSNLCTRFPTELILRRSSRADVTVSIIPHKYLDRAGKEALSSFREKLGGFEGLPELIESAKMAMGISMQGKGFSKDLLRIEISGPHHPHLTIVDLPGLIHSETKQQSALDVELVRDVVQTYMKQPRSIILAVVSAKNDIGNQMVLRLARSIDPTGGRTMGVITKPDTLVEGSNSQADFVSLAKNKEVEFDLGWHVLKNLDSDKVQGSSLLHRRNQEEEAFFSEGVWSRLSSSMLGVKTLRTRLSEILLRQIATELPSLIKEIDDKLENCTDLLSQLGEPRATEREQRLFLARIAEKFQYLIHDVRNGTYTDPFFEGAETERGYEQRLRAVIQQLNRDFASNMLQSGHARRIVSTVAANQSNAVARDQFVGEVQELMRRTRGRELPGRFNSLIVTDLFVKQSQPWREIVIGHVDCCWAAAKQSLELAISSFAEGAIGTNLLQMVIVPALDSLKKEVDLKASDLIDSQARCHPVTYNEQYLEAVHRVNDQRRREFYTKTVQSVFGDVSSNTSRYGHSNSYVTESQINSLLDKLSQRREPDDERRAASEAVDCMEAYYSVALKRIVDDVAIEVIERKLMAALSEIFSPIVVLEMPDDLVSAIAGESQESRTKRARLANQVEILIKGSETCKRFAGRRLVGQSNISLEPPGSHHYIAPVPPAQDNGNDVQDATAVASDDSATVSLERPPEDNFPTKKMAKKQRKKEKKRAISSPAAEIVVEEIEVQTIDHYGMDQTEDAF</sequence>
<dbReference type="GO" id="GO:0005525">
    <property type="term" value="F:GTP binding"/>
    <property type="evidence" value="ECO:0007669"/>
    <property type="project" value="InterPro"/>
</dbReference>
<dbReference type="Proteomes" id="UP000286045">
    <property type="component" value="Unassembled WGS sequence"/>
</dbReference>
<evidence type="ECO:0000256" key="2">
    <source>
        <dbReference type="ARBA" id="ARBA00023134"/>
    </source>
</evidence>
<dbReference type="GO" id="GO:0048312">
    <property type="term" value="P:intracellular distribution of mitochondria"/>
    <property type="evidence" value="ECO:0007669"/>
    <property type="project" value="TreeGrafter"/>
</dbReference>
<protein>
    <recommendedName>
        <fullName evidence="8">GED domain-containing protein</fullName>
    </recommendedName>
</protein>
<dbReference type="InterPro" id="IPR045063">
    <property type="entry name" value="Dynamin_N"/>
</dbReference>
<evidence type="ECO:0000313" key="7">
    <source>
        <dbReference type="Proteomes" id="UP000286045"/>
    </source>
</evidence>
<keyword evidence="1" id="KW-0547">Nucleotide-binding</keyword>
<dbReference type="AlphaFoldDB" id="A0A439CTU8"/>
<dbReference type="InterPro" id="IPR027417">
    <property type="entry name" value="P-loop_NTPase"/>
</dbReference>
<dbReference type="GO" id="GO:0016020">
    <property type="term" value="C:membrane"/>
    <property type="evidence" value="ECO:0007669"/>
    <property type="project" value="TreeGrafter"/>
</dbReference>
<evidence type="ECO:0008006" key="8">
    <source>
        <dbReference type="Google" id="ProtNLM"/>
    </source>
</evidence>
<dbReference type="GO" id="GO:0005739">
    <property type="term" value="C:mitochondrion"/>
    <property type="evidence" value="ECO:0007669"/>
    <property type="project" value="TreeGrafter"/>
</dbReference>
<dbReference type="Pfam" id="PF00350">
    <property type="entry name" value="Dynamin_N"/>
    <property type="match status" value="1"/>
</dbReference>
<evidence type="ECO:0000259" key="4">
    <source>
        <dbReference type="PROSITE" id="PS51388"/>
    </source>
</evidence>
<dbReference type="Gene3D" id="3.40.50.300">
    <property type="entry name" value="P-loop containing nucleotide triphosphate hydrolases"/>
    <property type="match status" value="1"/>
</dbReference>
<proteinExistence type="predicted"/>
<evidence type="ECO:0000256" key="1">
    <source>
        <dbReference type="ARBA" id="ARBA00022741"/>
    </source>
</evidence>
<keyword evidence="2" id="KW-0342">GTP-binding</keyword>
<dbReference type="InterPro" id="IPR020850">
    <property type="entry name" value="GED_dom"/>
</dbReference>
<dbReference type="EMBL" id="RYZI01000424">
    <property type="protein sequence ID" value="RWA05577.1"/>
    <property type="molecule type" value="Genomic_DNA"/>
</dbReference>
<dbReference type="PROSITE" id="PS51388">
    <property type="entry name" value="GED"/>
    <property type="match status" value="1"/>
</dbReference>